<dbReference type="GO" id="GO:0022857">
    <property type="term" value="F:transmembrane transporter activity"/>
    <property type="evidence" value="ECO:0007669"/>
    <property type="project" value="InterPro"/>
</dbReference>
<feature type="domain" description="CzcB-like C-terminal circularly permuted SH3-like" evidence="7">
    <location>
        <begin position="318"/>
        <end position="377"/>
    </location>
</feature>
<dbReference type="Pfam" id="PF25919">
    <property type="entry name" value="BSH_CusB"/>
    <property type="match status" value="1"/>
</dbReference>
<protein>
    <submittedName>
        <fullName evidence="8">Cobalt/zinc/cadmium efflux RND transporter, membrane fusion protein, CzcB family</fullName>
    </submittedName>
</protein>
<evidence type="ECO:0000259" key="6">
    <source>
        <dbReference type="Pfam" id="PF25954"/>
    </source>
</evidence>
<dbReference type="InterPro" id="IPR058649">
    <property type="entry name" value="CzcB_C"/>
</dbReference>
<organism evidence="8">
    <name type="scientific">hydrothermal vent metagenome</name>
    <dbReference type="NCBI Taxonomy" id="652676"/>
    <lineage>
        <taxon>unclassified sequences</taxon>
        <taxon>metagenomes</taxon>
        <taxon>ecological metagenomes</taxon>
    </lineage>
</organism>
<dbReference type="InterPro" id="IPR058791">
    <property type="entry name" value="3HB_CusB"/>
</dbReference>
<comment type="similarity">
    <text evidence="1">Belongs to the membrane fusion protein (MFP) (TC 8.A.1) family.</text>
</comment>
<evidence type="ECO:0000259" key="3">
    <source>
        <dbReference type="Pfam" id="PF19335"/>
    </source>
</evidence>
<dbReference type="SUPFAM" id="SSF111369">
    <property type="entry name" value="HlyD-like secretion proteins"/>
    <property type="match status" value="1"/>
</dbReference>
<dbReference type="InterPro" id="IPR045800">
    <property type="entry name" value="HMBD"/>
</dbReference>
<dbReference type="Pfam" id="PF25975">
    <property type="entry name" value="CzcB_C"/>
    <property type="match status" value="1"/>
</dbReference>
<evidence type="ECO:0000259" key="7">
    <source>
        <dbReference type="Pfam" id="PF25975"/>
    </source>
</evidence>
<evidence type="ECO:0000259" key="5">
    <source>
        <dbReference type="Pfam" id="PF25919"/>
    </source>
</evidence>
<dbReference type="Pfam" id="PF11604">
    <property type="entry name" value="CusF_Ec"/>
    <property type="match status" value="1"/>
</dbReference>
<evidence type="ECO:0000313" key="8">
    <source>
        <dbReference type="EMBL" id="VAW83492.1"/>
    </source>
</evidence>
<sequence length="485" mass="54446">MKLSLNPLYFVLLTLISAAGLVSTPAIAAEDKEVLYWVAPMDPNYHSDEPGKSPMGMDLVPVYADADNEVGIVKINPDMVQNLGVRTAKVERGKLWRLIEAVGYVAFDERKLSHVHLRTDGWIEKLNVKSNGEPVKKGDVLFELYSREVVNAQEEYIQSLRSKNDYLRRASRERLEALGMSKQQIREVAKKRRAFQQVRILASQDGIIHNLNVREGMYVKPNMEVMTLADLSSVWLLVDVFERQSDWVATGQPAEVRLGYLPGQVWEGNVEFVYPTIDPKTRTLQTRLRFNNPDEVLKPNMYADVRIYAGPKLDVLSIPREALIKSGDAQQHVILSLGEGRFRAVPVLAGMESDGRVEIIEGLNEGEKVVTSAQFLIDSEASLKASFSRMGSDDVESDDAEKESKATKDETFMGMGVVNDIFAEERRVNISHQPIEALDWPEMTMDFKLNDNASLDGIAPGAKVHFMLVKDDQGNYFIDSISPVE</sequence>
<keyword evidence="2" id="KW-0813">Transport</keyword>
<evidence type="ECO:0000256" key="1">
    <source>
        <dbReference type="ARBA" id="ARBA00009477"/>
    </source>
</evidence>
<dbReference type="GO" id="GO:0015679">
    <property type="term" value="P:plasma membrane copper ion transport"/>
    <property type="evidence" value="ECO:0007669"/>
    <property type="project" value="TreeGrafter"/>
</dbReference>
<dbReference type="Pfam" id="PF25954">
    <property type="entry name" value="Beta-barrel_RND_2"/>
    <property type="match status" value="1"/>
</dbReference>
<dbReference type="GO" id="GO:0016020">
    <property type="term" value="C:membrane"/>
    <property type="evidence" value="ECO:0007669"/>
    <property type="project" value="InterPro"/>
</dbReference>
<dbReference type="InterPro" id="IPR058792">
    <property type="entry name" value="Beta-barrel_RND_2"/>
</dbReference>
<feature type="domain" description="CusB-like three alpha-helical bundle" evidence="4">
    <location>
        <begin position="148"/>
        <end position="194"/>
    </location>
</feature>
<reference evidence="8" key="1">
    <citation type="submission" date="2018-06" db="EMBL/GenBank/DDBJ databases">
        <authorList>
            <person name="Zhirakovskaya E."/>
        </authorList>
    </citation>
    <scope>NUCLEOTIDE SEQUENCE</scope>
</reference>
<dbReference type="InterPro" id="IPR021647">
    <property type="entry name" value="CusF_Ec"/>
</dbReference>
<dbReference type="GO" id="GO:0030288">
    <property type="term" value="C:outer membrane-bounded periplasmic space"/>
    <property type="evidence" value="ECO:0007669"/>
    <property type="project" value="TreeGrafter"/>
</dbReference>
<feature type="domain" description="Heavy metal binding" evidence="3">
    <location>
        <begin position="36"/>
        <end position="62"/>
    </location>
</feature>
<dbReference type="EMBL" id="UOFM01000553">
    <property type="protein sequence ID" value="VAW83492.1"/>
    <property type="molecule type" value="Genomic_DNA"/>
</dbReference>
<evidence type="ECO:0000259" key="4">
    <source>
        <dbReference type="Pfam" id="PF25869"/>
    </source>
</evidence>
<dbReference type="InterPro" id="IPR006143">
    <property type="entry name" value="RND_pump_MFP"/>
</dbReference>
<dbReference type="InterPro" id="IPR051909">
    <property type="entry name" value="MFP_Cation_Efflux"/>
</dbReference>
<proteinExistence type="inferred from homology"/>
<dbReference type="Gene3D" id="6.10.140.730">
    <property type="match status" value="1"/>
</dbReference>
<dbReference type="PANTHER" id="PTHR30097">
    <property type="entry name" value="CATION EFFLUX SYSTEM PROTEIN CUSB"/>
    <property type="match status" value="1"/>
</dbReference>
<evidence type="ECO:0000256" key="2">
    <source>
        <dbReference type="ARBA" id="ARBA00022448"/>
    </source>
</evidence>
<feature type="domain" description="CusB-like barrel-sandwich hybrid" evidence="5">
    <location>
        <begin position="113"/>
        <end position="228"/>
    </location>
</feature>
<dbReference type="Gene3D" id="2.40.30.170">
    <property type="match status" value="1"/>
</dbReference>
<dbReference type="AlphaFoldDB" id="A0A3B0Z7G4"/>
<dbReference type="InterPro" id="IPR042230">
    <property type="entry name" value="CusF_sf"/>
</dbReference>
<feature type="domain" description="CusB-like beta-barrel" evidence="6">
    <location>
        <begin position="233"/>
        <end position="307"/>
    </location>
</feature>
<dbReference type="Pfam" id="PF19335">
    <property type="entry name" value="HMBD"/>
    <property type="match status" value="1"/>
</dbReference>
<dbReference type="PANTHER" id="PTHR30097:SF15">
    <property type="entry name" value="CATION EFFLUX SYSTEM PROTEIN CUSB"/>
    <property type="match status" value="1"/>
</dbReference>
<name>A0A3B0Z7G4_9ZZZZ</name>
<dbReference type="FunFam" id="2.40.30.170:FF:000010">
    <property type="entry name" value="Efflux RND transporter periplasmic adaptor subunit"/>
    <property type="match status" value="1"/>
</dbReference>
<dbReference type="Gene3D" id="2.40.420.20">
    <property type="match status" value="1"/>
</dbReference>
<dbReference type="InterPro" id="IPR058790">
    <property type="entry name" value="BSH_CusB"/>
</dbReference>
<accession>A0A3B0Z7G4</accession>
<dbReference type="NCBIfam" id="TIGR01730">
    <property type="entry name" value="RND_mfp"/>
    <property type="match status" value="1"/>
</dbReference>
<dbReference type="Gene3D" id="2.40.50.320">
    <property type="entry name" value="Copper binding periplasmic protein CusF"/>
    <property type="match status" value="1"/>
</dbReference>
<dbReference type="Pfam" id="PF25869">
    <property type="entry name" value="3HB_CusB"/>
    <property type="match status" value="1"/>
</dbReference>
<gene>
    <name evidence="8" type="ORF">MNBD_GAMMA14-626</name>
</gene>
<dbReference type="GO" id="GO:0060003">
    <property type="term" value="P:copper ion export"/>
    <property type="evidence" value="ECO:0007669"/>
    <property type="project" value="TreeGrafter"/>
</dbReference>
<dbReference type="GO" id="GO:0046914">
    <property type="term" value="F:transition metal ion binding"/>
    <property type="evidence" value="ECO:0007669"/>
    <property type="project" value="TreeGrafter"/>
</dbReference>